<sequence length="147" mass="17624">MRCLLVLAAMLLFSCKKEKISMRMPESHKVEKCDTDFNVFFEKFSADSVFQKQHTKFPLKDVSWSESYPDPETDVRYLESKDCYYYDFRKDKEAYKKETDAYNVVTEKRNDTICYKWDGVDNGISMEFKFVMIDNCWYMVEMVDMSN</sequence>
<gene>
    <name evidence="1" type="ORF">ACFSR3_01340</name>
</gene>
<dbReference type="RefSeq" id="WP_114757593.1">
    <property type="nucleotide sequence ID" value="NZ_JBHUMD010000003.1"/>
</dbReference>
<evidence type="ECO:0000313" key="1">
    <source>
        <dbReference type="EMBL" id="MFD2600685.1"/>
    </source>
</evidence>
<name>A0ABW5NP56_9FLAO</name>
<accession>A0ABW5NP56</accession>
<protein>
    <submittedName>
        <fullName evidence="1">DUF4348 domain-containing protein</fullName>
    </submittedName>
</protein>
<reference evidence="2" key="1">
    <citation type="journal article" date="2019" name="Int. J. Syst. Evol. Microbiol.">
        <title>The Global Catalogue of Microorganisms (GCM) 10K type strain sequencing project: providing services to taxonomists for standard genome sequencing and annotation.</title>
        <authorList>
            <consortium name="The Broad Institute Genomics Platform"/>
            <consortium name="The Broad Institute Genome Sequencing Center for Infectious Disease"/>
            <person name="Wu L."/>
            <person name="Ma J."/>
        </authorList>
    </citation>
    <scope>NUCLEOTIDE SEQUENCE [LARGE SCALE GENOMIC DNA]</scope>
    <source>
        <strain evidence="2">KCTC 42107</strain>
    </source>
</reference>
<keyword evidence="2" id="KW-1185">Reference proteome</keyword>
<dbReference type="PROSITE" id="PS51257">
    <property type="entry name" value="PROKAR_LIPOPROTEIN"/>
    <property type="match status" value="1"/>
</dbReference>
<dbReference type="Pfam" id="PF14254">
    <property type="entry name" value="DUF4348"/>
    <property type="match status" value="1"/>
</dbReference>
<comment type="caution">
    <text evidence="1">The sequence shown here is derived from an EMBL/GenBank/DDBJ whole genome shotgun (WGS) entry which is preliminary data.</text>
</comment>
<dbReference type="Gene3D" id="3.10.450.410">
    <property type="match status" value="1"/>
</dbReference>
<organism evidence="1 2">
    <name type="scientific">Flavobacterium suzhouense</name>
    <dbReference type="NCBI Taxonomy" id="1529638"/>
    <lineage>
        <taxon>Bacteria</taxon>
        <taxon>Pseudomonadati</taxon>
        <taxon>Bacteroidota</taxon>
        <taxon>Flavobacteriia</taxon>
        <taxon>Flavobacteriales</taxon>
        <taxon>Flavobacteriaceae</taxon>
        <taxon>Flavobacterium</taxon>
    </lineage>
</organism>
<dbReference type="Proteomes" id="UP001597480">
    <property type="component" value="Unassembled WGS sequence"/>
</dbReference>
<dbReference type="EMBL" id="JBHUMD010000003">
    <property type="protein sequence ID" value="MFD2600685.1"/>
    <property type="molecule type" value="Genomic_DNA"/>
</dbReference>
<evidence type="ECO:0000313" key="2">
    <source>
        <dbReference type="Proteomes" id="UP001597480"/>
    </source>
</evidence>
<dbReference type="InterPro" id="IPR025590">
    <property type="entry name" value="DUF4348"/>
</dbReference>
<proteinExistence type="predicted"/>